<dbReference type="EMBL" id="JAGIOF010000001">
    <property type="protein sequence ID" value="MBP2385623.1"/>
    <property type="molecule type" value="Genomic_DNA"/>
</dbReference>
<name>A0ABS4XB57_9MICC</name>
<keyword evidence="1 4" id="KW-0328">Glycosyltransferase</keyword>
<dbReference type="SUPFAM" id="SSF53756">
    <property type="entry name" value="UDP-Glycosyltransferase/glycogen phosphorylase"/>
    <property type="match status" value="1"/>
</dbReference>
<dbReference type="GO" id="GO:0047265">
    <property type="term" value="F:poly(glycerol-phosphate) alpha-glucosyltransferase activity"/>
    <property type="evidence" value="ECO:0007669"/>
    <property type="project" value="UniProtKB-EC"/>
</dbReference>
<evidence type="ECO:0000256" key="1">
    <source>
        <dbReference type="ARBA" id="ARBA00022676"/>
    </source>
</evidence>
<evidence type="ECO:0000256" key="2">
    <source>
        <dbReference type="ARBA" id="ARBA00022679"/>
    </source>
</evidence>
<evidence type="ECO:0000313" key="5">
    <source>
        <dbReference type="Proteomes" id="UP001296993"/>
    </source>
</evidence>
<dbReference type="PANTHER" id="PTHR12526">
    <property type="entry name" value="GLYCOSYLTRANSFERASE"/>
    <property type="match status" value="1"/>
</dbReference>
<protein>
    <submittedName>
        <fullName evidence="4">Poly(Glycerol-phosphate) alpha-glucosyltransferase</fullName>
        <ecNumber evidence="4">2.4.1.52</ecNumber>
    </submittedName>
</protein>
<sequence>MGETFGGMTAMCLKRASLFHERGVPSAVVSFNPAPAFASIRSALVAAKKLHPDVPIINLHEYYASLLHEPATAQQDPREHRNFDWNHHSITKRESDGSVFFTDHSSRLYGGLSHREYFRPDGTIYLTDSVLPLAHNSQKTRRVLLLLDSHGGVRGEFAGASDLYKHWLAELVGESATDVIVDSKFSAGFLGSFEHPLAMKFVNFHSTHVSAGADTLTGKLSDAHQGIISNRDNWDGITFLTESQRQAFVERFGGQGNTVVISNPVDGPAVIPEFAKRDRSKVLHVGRFTKGKNVSEVIEIVRGVASGGTAVRLDLIGEGEQHKDLEDLVRDLGMSDLVRFRGHIDTVEEELATARALILCSKFEGQSLALLEAQAWGCVPVSYDVNFGPRDVIKNESTGFLVPFHDREAAVRAVTRLLTDDALCQEMSLNAFNLAKNYTSDAIFDQWIQALDSARAKQSARKAIAGMKAKLSAIRFRPDGTLEIEISTEPSVLEPDGLELVLTERGNPDAQPVKCLPYRETDGNFKFLIPIDLRTKIPGDGPIDLHVRFETGGIGRTVRLGADKKPAAYPFMTAYGNLSFK</sequence>
<dbReference type="InterPro" id="IPR001296">
    <property type="entry name" value="Glyco_trans_1"/>
</dbReference>
<dbReference type="Proteomes" id="UP001296993">
    <property type="component" value="Unassembled WGS sequence"/>
</dbReference>
<comment type="caution">
    <text evidence="4">The sequence shown here is derived from an EMBL/GenBank/DDBJ whole genome shotgun (WGS) entry which is preliminary data.</text>
</comment>
<evidence type="ECO:0000259" key="3">
    <source>
        <dbReference type="Pfam" id="PF00534"/>
    </source>
</evidence>
<dbReference type="PANTHER" id="PTHR12526:SF629">
    <property type="entry name" value="TEICHURONIC ACID BIOSYNTHESIS GLYCOSYLTRANSFERASE TUAH-RELATED"/>
    <property type="match status" value="1"/>
</dbReference>
<proteinExistence type="predicted"/>
<keyword evidence="2 4" id="KW-0808">Transferase</keyword>
<reference evidence="4 5" key="1">
    <citation type="submission" date="2021-03" db="EMBL/GenBank/DDBJ databases">
        <title>Sequencing the genomes of 1000 actinobacteria strains.</title>
        <authorList>
            <person name="Klenk H.-P."/>
        </authorList>
    </citation>
    <scope>NUCLEOTIDE SEQUENCE [LARGE SCALE GENOMIC DNA]</scope>
    <source>
        <strain evidence="4 5">DSM 15797</strain>
    </source>
</reference>
<dbReference type="Pfam" id="PF00534">
    <property type="entry name" value="Glycos_transf_1"/>
    <property type="match status" value="1"/>
</dbReference>
<evidence type="ECO:0000313" key="4">
    <source>
        <dbReference type="EMBL" id="MBP2385623.1"/>
    </source>
</evidence>
<gene>
    <name evidence="4" type="ORF">JOF47_001134</name>
</gene>
<dbReference type="RefSeq" id="WP_209996492.1">
    <property type="nucleotide sequence ID" value="NZ_BAAAJY010000007.1"/>
</dbReference>
<dbReference type="EC" id="2.4.1.52" evidence="4"/>
<accession>A0ABS4XB57</accession>
<organism evidence="4 5">
    <name type="scientific">Paeniglutamicibacter kerguelensis</name>
    <dbReference type="NCBI Taxonomy" id="254788"/>
    <lineage>
        <taxon>Bacteria</taxon>
        <taxon>Bacillati</taxon>
        <taxon>Actinomycetota</taxon>
        <taxon>Actinomycetes</taxon>
        <taxon>Micrococcales</taxon>
        <taxon>Micrococcaceae</taxon>
        <taxon>Paeniglutamicibacter</taxon>
    </lineage>
</organism>
<keyword evidence="5" id="KW-1185">Reference proteome</keyword>
<dbReference type="Gene3D" id="3.40.50.2000">
    <property type="entry name" value="Glycogen Phosphorylase B"/>
    <property type="match status" value="3"/>
</dbReference>
<feature type="domain" description="Glycosyl transferase family 1" evidence="3">
    <location>
        <begin position="277"/>
        <end position="431"/>
    </location>
</feature>